<gene>
    <name evidence="20" type="ORF">Vbra_4919</name>
</gene>
<evidence type="ECO:0000256" key="7">
    <source>
        <dbReference type="ARBA" id="ARBA00022833"/>
    </source>
</evidence>
<evidence type="ECO:0000259" key="17">
    <source>
        <dbReference type="Pfam" id="PF04811"/>
    </source>
</evidence>
<comment type="subcellular location">
    <subcellularLocation>
        <location evidence="14">Cytoplasmic vesicle</location>
        <location evidence="14">COPII-coated vesicle membrane</location>
        <topology evidence="14">Peripheral membrane protein</topology>
        <orientation evidence="14">Cytoplasmic side</orientation>
    </subcellularLocation>
    <subcellularLocation>
        <location evidence="14">Endoplasmic reticulum membrane</location>
        <topology evidence="14">Peripheral membrane protein</topology>
        <orientation evidence="14">Cytoplasmic side</orientation>
    </subcellularLocation>
    <subcellularLocation>
        <location evidence="1">Golgi apparatus membrane</location>
        <topology evidence="1">Peripheral membrane protein</topology>
        <orientation evidence="1">Cytoplasmic side</orientation>
    </subcellularLocation>
</comment>
<keyword evidence="5 14" id="KW-0479">Metal-binding</keyword>
<evidence type="ECO:0000313" key="21">
    <source>
        <dbReference type="Proteomes" id="UP000041254"/>
    </source>
</evidence>
<evidence type="ECO:0000313" key="20">
    <source>
        <dbReference type="EMBL" id="CEL94076.1"/>
    </source>
</evidence>
<dbReference type="SUPFAM" id="SSF82754">
    <property type="entry name" value="C-terminal, gelsolin-like domain of Sec23/24"/>
    <property type="match status" value="1"/>
</dbReference>
<keyword evidence="8 14" id="KW-0931">ER-Golgi transport</keyword>
<dbReference type="InterPro" id="IPR006900">
    <property type="entry name" value="Sec23/24_helical_dom"/>
</dbReference>
<name>A0A0G4EEG6_VITBC</name>
<comment type="similarity">
    <text evidence="2 14">Belongs to the SEC23/SEC24 family. SEC23 subfamily.</text>
</comment>
<dbReference type="AlphaFoldDB" id="A0A0G4EEG6"/>
<dbReference type="SUPFAM" id="SSF82919">
    <property type="entry name" value="Zn-finger domain of Sec23/24"/>
    <property type="match status" value="1"/>
</dbReference>
<dbReference type="Pfam" id="PF04810">
    <property type="entry name" value="zf-Sec23_Sec24"/>
    <property type="match status" value="1"/>
</dbReference>
<evidence type="ECO:0000259" key="19">
    <source>
        <dbReference type="Pfam" id="PF08033"/>
    </source>
</evidence>
<evidence type="ECO:0000256" key="11">
    <source>
        <dbReference type="ARBA" id="ARBA00023136"/>
    </source>
</evidence>
<dbReference type="FunCoup" id="A0A0G4EEG6">
    <property type="interactions" value="372"/>
</dbReference>
<proteinExistence type="inferred from homology"/>
<dbReference type="Pfam" id="PF04811">
    <property type="entry name" value="Sec23_trunk"/>
    <property type="match status" value="1"/>
</dbReference>
<organism evidence="20 21">
    <name type="scientific">Vitrella brassicaformis (strain CCMP3155)</name>
    <dbReference type="NCBI Taxonomy" id="1169540"/>
    <lineage>
        <taxon>Eukaryota</taxon>
        <taxon>Sar</taxon>
        <taxon>Alveolata</taxon>
        <taxon>Colpodellida</taxon>
        <taxon>Vitrellaceae</taxon>
        <taxon>Vitrella</taxon>
    </lineage>
</organism>
<dbReference type="Pfam" id="PF04815">
    <property type="entry name" value="Sec23_helical"/>
    <property type="match status" value="1"/>
</dbReference>
<dbReference type="FunFam" id="3.40.20.10:FF:000041">
    <property type="entry name" value="Protein transport protein SEC23"/>
    <property type="match status" value="1"/>
</dbReference>
<evidence type="ECO:0000256" key="3">
    <source>
        <dbReference type="ARBA" id="ARBA00021212"/>
    </source>
</evidence>
<dbReference type="InterPro" id="IPR007123">
    <property type="entry name" value="Gelsolin-like_dom"/>
</dbReference>
<dbReference type="Proteomes" id="UP000041254">
    <property type="component" value="Unassembled WGS sequence"/>
</dbReference>
<keyword evidence="7 14" id="KW-0862">Zinc</keyword>
<evidence type="ECO:0000256" key="1">
    <source>
        <dbReference type="ARBA" id="ARBA00004255"/>
    </source>
</evidence>
<dbReference type="InterPro" id="IPR036174">
    <property type="entry name" value="Znf_Sec23_Sec24_sf"/>
</dbReference>
<evidence type="ECO:0000259" key="15">
    <source>
        <dbReference type="Pfam" id="PF00626"/>
    </source>
</evidence>
<dbReference type="GO" id="GO:0090110">
    <property type="term" value="P:COPII-coated vesicle cargo loading"/>
    <property type="evidence" value="ECO:0007669"/>
    <property type="project" value="TreeGrafter"/>
</dbReference>
<dbReference type="InParanoid" id="A0A0G4EEG6"/>
<dbReference type="InterPro" id="IPR012990">
    <property type="entry name" value="Beta-sandwich_Sec23_24"/>
</dbReference>
<dbReference type="Gene3D" id="3.40.50.410">
    <property type="entry name" value="von Willebrand factor, type A domain"/>
    <property type="match status" value="1"/>
</dbReference>
<dbReference type="STRING" id="1169540.A0A0G4EEG6"/>
<keyword evidence="6 14" id="KW-0256">Endoplasmic reticulum</keyword>
<evidence type="ECO:0000256" key="6">
    <source>
        <dbReference type="ARBA" id="ARBA00022824"/>
    </source>
</evidence>
<dbReference type="InterPro" id="IPR036175">
    <property type="entry name" value="Sec23/24_helical_dom_sf"/>
</dbReference>
<evidence type="ECO:0000256" key="5">
    <source>
        <dbReference type="ARBA" id="ARBA00022723"/>
    </source>
</evidence>
<evidence type="ECO:0000256" key="9">
    <source>
        <dbReference type="ARBA" id="ARBA00022927"/>
    </source>
</evidence>
<keyword evidence="12 14" id="KW-0968">Cytoplasmic vesicle</keyword>
<dbReference type="SUPFAM" id="SSF81995">
    <property type="entry name" value="beta-sandwich domain of Sec23/24"/>
    <property type="match status" value="1"/>
</dbReference>
<evidence type="ECO:0000256" key="10">
    <source>
        <dbReference type="ARBA" id="ARBA00023034"/>
    </source>
</evidence>
<dbReference type="GO" id="GO:0006886">
    <property type="term" value="P:intracellular protein transport"/>
    <property type="evidence" value="ECO:0007669"/>
    <property type="project" value="InterPro"/>
</dbReference>
<keyword evidence="9 14" id="KW-0653">Protein transport</keyword>
<dbReference type="PANTHER" id="PTHR11141:SF0">
    <property type="entry name" value="PROTEIN TRANSPORT PROTEIN SEC23"/>
    <property type="match status" value="1"/>
</dbReference>
<keyword evidence="21" id="KW-1185">Reference proteome</keyword>
<feature type="domain" description="Gelsolin-like" evidence="15">
    <location>
        <begin position="621"/>
        <end position="707"/>
    </location>
</feature>
<dbReference type="InterPro" id="IPR037364">
    <property type="entry name" value="Sec23"/>
</dbReference>
<feature type="domain" description="Sec23/Sec24 beta-sandwich" evidence="19">
    <location>
        <begin position="391"/>
        <end position="493"/>
    </location>
</feature>
<dbReference type="GO" id="GO:0070971">
    <property type="term" value="C:endoplasmic reticulum exit site"/>
    <property type="evidence" value="ECO:0007669"/>
    <property type="project" value="TreeGrafter"/>
</dbReference>
<dbReference type="GO" id="GO:0005096">
    <property type="term" value="F:GTPase activator activity"/>
    <property type="evidence" value="ECO:0007669"/>
    <property type="project" value="TreeGrafter"/>
</dbReference>
<keyword evidence="10" id="KW-0333">Golgi apparatus</keyword>
<dbReference type="PhylomeDB" id="A0A0G4EEG6"/>
<feature type="domain" description="Sec23/Sec24 trunk" evidence="17">
    <location>
        <begin position="120"/>
        <end position="380"/>
    </location>
</feature>
<dbReference type="SUPFAM" id="SSF81811">
    <property type="entry name" value="Helical domain of Sec23/24"/>
    <property type="match status" value="1"/>
</dbReference>
<keyword evidence="14" id="KW-0963">Cytoplasm</keyword>
<evidence type="ECO:0000256" key="4">
    <source>
        <dbReference type="ARBA" id="ARBA00022448"/>
    </source>
</evidence>
<dbReference type="InterPro" id="IPR006895">
    <property type="entry name" value="Znf_Sec23_Sec24"/>
</dbReference>
<dbReference type="InterPro" id="IPR036180">
    <property type="entry name" value="Gelsolin-like_dom_sf"/>
</dbReference>
<dbReference type="GO" id="GO:0008270">
    <property type="term" value="F:zinc ion binding"/>
    <property type="evidence" value="ECO:0007669"/>
    <property type="project" value="InterPro"/>
</dbReference>
<comment type="function">
    <text evidence="13 14">Component of the coat protein complex II (COPII) which promotes the formation of transport vesicles from the endoplasmic reticulum (ER). The coat has two main functions, the physical deformation of the endoplasmic reticulum membrane into vesicles and the selection of cargo molecules.</text>
</comment>
<dbReference type="Pfam" id="PF08033">
    <property type="entry name" value="Sec23_BS"/>
    <property type="match status" value="1"/>
</dbReference>
<evidence type="ECO:0000256" key="2">
    <source>
        <dbReference type="ARBA" id="ARBA00009210"/>
    </source>
</evidence>
<protein>
    <recommendedName>
        <fullName evidence="3 14">Protein transport protein SEC23</fullName>
    </recommendedName>
</protein>
<dbReference type="Gene3D" id="1.20.120.730">
    <property type="entry name" value="Sec23/Sec24 helical domain"/>
    <property type="match status" value="1"/>
</dbReference>
<dbReference type="FunFam" id="3.40.50.410:FF:000008">
    <property type="entry name" value="Protein transport protein SEC23"/>
    <property type="match status" value="1"/>
</dbReference>
<sequence length="756" mass="84495">MQEAENVTGIRFSWNIWPSSRLEATRVVVPLGCIYTPLKDCINLQLVEYEPVRCRSSGCVLNPFCPVDFRTKVWTDPFSLSRNNFPPHYAEHISEQNLPAELLYQNIEYILPHHAGGVTSTPVFLFVVDTCIIEEELEQLKDALQQSLSLMPQEAMVGLITFGTMCYVHELGFTECPKSYVFRGNKEVTAQQVSYQLGFAVRNDPRGVAAASASRRFLMPVSECEFTVTSILDDLQKDPWPVATDHRAQRCTGAALSVAVGLLETCCNQSSGRAMLFIGGPCTVGPGQVVGPQLSEAIRSHLDLQRENPNARYSKKAVKYYTTIAQRAVANGHGVDIFCSSLDQVGLYEMKVICDKTGGYMVMSDSFSMHVFRDSLKKVFEPDASGYIKMGFNAKTEVLCSKDFKVCGAIGACSSTGKKGGQVAETTVGEGNSCEWTISTLDKNASLAFYFEVVNQTQGSMPSGKQSYLQFQTLYQHPSGRKRLRVTTTCYRYAEPNVLEIAPGFDQEAAAVLMARLAVFKTETEEPLDVLRWLDRMLIRLVSRFADYRKDDTNSFQLSPEFSIYPQFMYHLRRSHFLQTFNASPDETAYYRTILLREGVMNSLVMIQPALLQYSFEEGPPCPVLLDVQSLKPNVILLLDSFFHIVIWHGDTIHAWKEQNYHDNPEYENFRQLLMAPSEDAKAILEDRFPVPKFIQSHAGGSQARFLLAKVNPSATHNTLSGAGFGSTPTDGSIVITDDVSLKVFMEHLVRLAVTS</sequence>
<dbReference type="GO" id="GO:0030127">
    <property type="term" value="C:COPII vesicle coat"/>
    <property type="evidence" value="ECO:0007669"/>
    <property type="project" value="InterPro"/>
</dbReference>
<reference evidence="20 21" key="1">
    <citation type="submission" date="2014-11" db="EMBL/GenBank/DDBJ databases">
        <authorList>
            <person name="Zhu J."/>
            <person name="Qi W."/>
            <person name="Song R."/>
        </authorList>
    </citation>
    <scope>NUCLEOTIDE SEQUENCE [LARGE SCALE GENOMIC DNA]</scope>
</reference>
<dbReference type="OMA" id="FPPHYAE"/>
<dbReference type="FunFam" id="1.20.120.730:FF:000005">
    <property type="entry name" value="Protein transport protein SEC23"/>
    <property type="match status" value="1"/>
</dbReference>
<dbReference type="EMBL" id="CDMY01000204">
    <property type="protein sequence ID" value="CEL94076.1"/>
    <property type="molecule type" value="Genomic_DNA"/>
</dbReference>
<evidence type="ECO:0000256" key="13">
    <source>
        <dbReference type="ARBA" id="ARBA00025471"/>
    </source>
</evidence>
<keyword evidence="11 14" id="KW-0472">Membrane</keyword>
<dbReference type="VEuPathDB" id="CryptoDB:Vbra_4919"/>
<feature type="domain" description="Sec23/Sec24 helical" evidence="18">
    <location>
        <begin position="506"/>
        <end position="604"/>
    </location>
</feature>
<keyword evidence="4 14" id="KW-0813">Transport</keyword>
<dbReference type="Gene3D" id="2.60.40.1670">
    <property type="entry name" value="beta-sandwich domain of Sec23/24"/>
    <property type="match status" value="1"/>
</dbReference>
<dbReference type="GO" id="GO:0000139">
    <property type="term" value="C:Golgi membrane"/>
    <property type="evidence" value="ECO:0007669"/>
    <property type="project" value="UniProtKB-SubCell"/>
</dbReference>
<dbReference type="InterPro" id="IPR036465">
    <property type="entry name" value="vWFA_dom_sf"/>
</dbReference>
<dbReference type="OrthoDB" id="10256289at2759"/>
<dbReference type="InterPro" id="IPR006896">
    <property type="entry name" value="Sec23/24_trunk_dom"/>
</dbReference>
<dbReference type="Pfam" id="PF00626">
    <property type="entry name" value="Gelsolin"/>
    <property type="match status" value="1"/>
</dbReference>
<evidence type="ECO:0000256" key="8">
    <source>
        <dbReference type="ARBA" id="ARBA00022892"/>
    </source>
</evidence>
<dbReference type="InterPro" id="IPR029006">
    <property type="entry name" value="ADF-H/Gelsolin-like_dom_sf"/>
</dbReference>
<accession>A0A0G4EEG6</accession>
<dbReference type="InterPro" id="IPR037550">
    <property type="entry name" value="Sec23_C"/>
</dbReference>
<evidence type="ECO:0000259" key="18">
    <source>
        <dbReference type="Pfam" id="PF04815"/>
    </source>
</evidence>
<dbReference type="GO" id="GO:0005789">
    <property type="term" value="C:endoplasmic reticulum membrane"/>
    <property type="evidence" value="ECO:0007669"/>
    <property type="project" value="UniProtKB-SubCell"/>
</dbReference>
<dbReference type="PANTHER" id="PTHR11141">
    <property type="entry name" value="PROTEIN TRANSPORT PROTEIN SEC23"/>
    <property type="match status" value="1"/>
</dbReference>
<evidence type="ECO:0000259" key="16">
    <source>
        <dbReference type="Pfam" id="PF04810"/>
    </source>
</evidence>
<evidence type="ECO:0000256" key="14">
    <source>
        <dbReference type="RuleBase" id="RU365030"/>
    </source>
</evidence>
<feature type="domain" description="Zinc finger Sec23/Sec24-type" evidence="16">
    <location>
        <begin position="51"/>
        <end position="89"/>
    </location>
</feature>
<dbReference type="CDD" id="cd11287">
    <property type="entry name" value="Sec23_C"/>
    <property type="match status" value="1"/>
</dbReference>
<dbReference type="SUPFAM" id="SSF53300">
    <property type="entry name" value="vWA-like"/>
    <property type="match status" value="1"/>
</dbReference>
<evidence type="ECO:0000256" key="12">
    <source>
        <dbReference type="ARBA" id="ARBA00023329"/>
    </source>
</evidence>
<dbReference type="Gene3D" id="2.30.30.380">
    <property type="entry name" value="Zn-finger domain of Sec23/24"/>
    <property type="match status" value="1"/>
</dbReference>
<dbReference type="Gene3D" id="3.40.20.10">
    <property type="entry name" value="Severin"/>
    <property type="match status" value="1"/>
</dbReference>